<dbReference type="PROSITE" id="PS51186">
    <property type="entry name" value="GNAT"/>
    <property type="match status" value="1"/>
</dbReference>
<organism evidence="4 5">
    <name type="scientific">Propionibacterium acidifaciens F0233</name>
    <dbReference type="NCBI Taxonomy" id="553198"/>
    <lineage>
        <taxon>Bacteria</taxon>
        <taxon>Bacillati</taxon>
        <taxon>Actinomycetota</taxon>
        <taxon>Actinomycetes</taxon>
        <taxon>Propionibacteriales</taxon>
        <taxon>Propionibacteriaceae</taxon>
        <taxon>Propionibacterium</taxon>
    </lineage>
</organism>
<sequence>MPISVRPFEQVDAEAIARLFNAHKDSPNPVEGGITGDQLALEIRERGVESFLVAVDGEQVIGTFGVFRSNGRRSVAEHEGFADMFFVAPGYRRSVASGLLFTEAVEGLFRSGRRVLRLTVNPANSTAFRLYRRVGCMSLGYGSPGEDGNVQLYNYIPLIMRAVVGDLSDADREQLGELRSFGSISERLDDHLASDAFLHDGRLALQYHLALGGMKLNALVDAHAAVVVEATLIGPDGSVRRLELDNPPAIPEPDVPAMVARCGDLTLTVDPVDGTVDVGHPDHYGPLVSVTWPGRPGFRAAGWRESDSRAFRMERISSGVRITELETSISCTARVEDDALIQDFVAEPNSELRMFESVGLRTGWFDAVPVRGPSLTCAPVGAGLAVRDCTEVVAASVELDPSFPATWYGEQGEKVVETTGRRTSMIHSTLLDRRFTTDESGAARIVTVVHPPARSRPGALTFGGLVADPVVSTKESLRIRESAAGVADWRINGRRLVRTPFPRIRGFACNPYWRAGVWATHEPERHRREHGMGWGLSRQTWSTTQTGSLISDDRRNLFTINDSLVVGRHEFSVTSVETDGEDVLWLTPMTGPGTRVVFPGLRGPWSTPSSGVWQRWTPSTLIELDQGIWLSIAPAPGHEELVPEILVRSTPSGLLVGCTSRAGLEEDPMVWRVRATGAPLTRMTRVGTAA</sequence>
<evidence type="ECO:0000259" key="3">
    <source>
        <dbReference type="PROSITE" id="PS51186"/>
    </source>
</evidence>
<comment type="caution">
    <text evidence="4">The sequence shown here is derived from an EMBL/GenBank/DDBJ whole genome shotgun (WGS) entry which is preliminary data.</text>
</comment>
<dbReference type="PANTHER" id="PTHR43877">
    <property type="entry name" value="AMINOALKYLPHOSPHONATE N-ACETYLTRANSFERASE-RELATED-RELATED"/>
    <property type="match status" value="1"/>
</dbReference>
<dbReference type="Pfam" id="PF00583">
    <property type="entry name" value="Acetyltransf_1"/>
    <property type="match status" value="1"/>
</dbReference>
<keyword evidence="5" id="KW-1185">Reference proteome</keyword>
<dbReference type="CDD" id="cd04301">
    <property type="entry name" value="NAT_SF"/>
    <property type="match status" value="1"/>
</dbReference>
<dbReference type="AlphaFoldDB" id="U2SHP2"/>
<dbReference type="SUPFAM" id="SSF55729">
    <property type="entry name" value="Acyl-CoA N-acyltransferases (Nat)"/>
    <property type="match status" value="1"/>
</dbReference>
<evidence type="ECO:0000313" key="4">
    <source>
        <dbReference type="EMBL" id="ERK62187.1"/>
    </source>
</evidence>
<gene>
    <name evidence="4" type="ORF">HMPREF0682_2849</name>
</gene>
<dbReference type="GeneID" id="95359920"/>
<dbReference type="PANTHER" id="PTHR43877:SF2">
    <property type="entry name" value="AMINOALKYLPHOSPHONATE N-ACETYLTRANSFERASE-RELATED"/>
    <property type="match status" value="1"/>
</dbReference>
<dbReference type="Proteomes" id="UP000017052">
    <property type="component" value="Unassembled WGS sequence"/>
</dbReference>
<dbReference type="Gene3D" id="3.40.630.30">
    <property type="match status" value="1"/>
</dbReference>
<dbReference type="GO" id="GO:0016747">
    <property type="term" value="F:acyltransferase activity, transferring groups other than amino-acyl groups"/>
    <property type="evidence" value="ECO:0007669"/>
    <property type="project" value="InterPro"/>
</dbReference>
<evidence type="ECO:0000313" key="5">
    <source>
        <dbReference type="Proteomes" id="UP000017052"/>
    </source>
</evidence>
<dbReference type="EMBL" id="ACVN02000035">
    <property type="protein sequence ID" value="ERK62187.1"/>
    <property type="molecule type" value="Genomic_DNA"/>
</dbReference>
<dbReference type="InterPro" id="IPR016181">
    <property type="entry name" value="Acyl_CoA_acyltransferase"/>
</dbReference>
<name>U2SHP2_9ACTN</name>
<reference evidence="4" key="1">
    <citation type="submission" date="2013-08" db="EMBL/GenBank/DDBJ databases">
        <authorList>
            <person name="Durkin A.S."/>
            <person name="Haft D.R."/>
            <person name="McCorrison J."/>
            <person name="Torralba M."/>
            <person name="Gillis M."/>
            <person name="Haft D.H."/>
            <person name="Methe B."/>
            <person name="Sutton G."/>
            <person name="Nelson K.E."/>
        </authorList>
    </citation>
    <scope>NUCLEOTIDE SEQUENCE [LARGE SCALE GENOMIC DNA]</scope>
    <source>
        <strain evidence="4">F0233</strain>
    </source>
</reference>
<proteinExistence type="predicted"/>
<evidence type="ECO:0000256" key="1">
    <source>
        <dbReference type="ARBA" id="ARBA00022679"/>
    </source>
</evidence>
<dbReference type="OrthoDB" id="2894645at2"/>
<keyword evidence="2" id="KW-0012">Acyltransferase</keyword>
<dbReference type="InterPro" id="IPR050832">
    <property type="entry name" value="Bact_Acetyltransf"/>
</dbReference>
<dbReference type="InterPro" id="IPR000182">
    <property type="entry name" value="GNAT_dom"/>
</dbReference>
<feature type="domain" description="N-acetyltransferase" evidence="3">
    <location>
        <begin position="3"/>
        <end position="165"/>
    </location>
</feature>
<protein>
    <submittedName>
        <fullName evidence="4">Acetyltransferase (GNAT) domain protein</fullName>
    </submittedName>
</protein>
<keyword evidence="1" id="KW-0808">Transferase</keyword>
<evidence type="ECO:0000256" key="2">
    <source>
        <dbReference type="ARBA" id="ARBA00023315"/>
    </source>
</evidence>
<dbReference type="RefSeq" id="WP_021796403.1">
    <property type="nucleotide sequence ID" value="NZ_ACVN02000035.1"/>
</dbReference>
<accession>U2SHP2</accession>